<dbReference type="InterPro" id="IPR000914">
    <property type="entry name" value="SBP_5_dom"/>
</dbReference>
<dbReference type="PANTHER" id="PTHR30290">
    <property type="entry name" value="PERIPLASMIC BINDING COMPONENT OF ABC TRANSPORTER"/>
    <property type="match status" value="1"/>
</dbReference>
<dbReference type="PROSITE" id="PS51257">
    <property type="entry name" value="PROKAR_LIPOPROTEIN"/>
    <property type="match status" value="1"/>
</dbReference>
<dbReference type="InterPro" id="IPR039424">
    <property type="entry name" value="SBP_5"/>
</dbReference>
<dbReference type="Proteomes" id="UP000220752">
    <property type="component" value="Unassembled WGS sequence"/>
</dbReference>
<comment type="caution">
    <text evidence="3">The sequence shown here is derived from an EMBL/GenBank/DDBJ whole genome shotgun (WGS) entry which is preliminary data.</text>
</comment>
<keyword evidence="4" id="KW-1185">Reference proteome</keyword>
<proteinExistence type="predicted"/>
<feature type="domain" description="Solute-binding protein family 5" evidence="2">
    <location>
        <begin position="72"/>
        <end position="221"/>
    </location>
</feature>
<dbReference type="SUPFAM" id="SSF53850">
    <property type="entry name" value="Periplasmic binding protein-like II"/>
    <property type="match status" value="1"/>
</dbReference>
<gene>
    <name evidence="3" type="ORF">CGS46_09755</name>
</gene>
<evidence type="ECO:0000256" key="1">
    <source>
        <dbReference type="SAM" id="SignalP"/>
    </source>
</evidence>
<keyword evidence="1" id="KW-0732">Signal</keyword>
<dbReference type="Pfam" id="PF00496">
    <property type="entry name" value="SBP_bac_5"/>
    <property type="match status" value="1"/>
</dbReference>
<dbReference type="GO" id="GO:1904680">
    <property type="term" value="F:peptide transmembrane transporter activity"/>
    <property type="evidence" value="ECO:0007669"/>
    <property type="project" value="TreeGrafter"/>
</dbReference>
<dbReference type="PANTHER" id="PTHR30290:SF83">
    <property type="entry name" value="ABC TRANSPORTER SUBSTRATE-BINDING PROTEIN"/>
    <property type="match status" value="1"/>
</dbReference>
<dbReference type="GO" id="GO:0015833">
    <property type="term" value="P:peptide transport"/>
    <property type="evidence" value="ECO:0007669"/>
    <property type="project" value="TreeGrafter"/>
</dbReference>
<dbReference type="Gene3D" id="3.40.190.10">
    <property type="entry name" value="Periplasmic binding protein-like II"/>
    <property type="match status" value="2"/>
</dbReference>
<evidence type="ECO:0000313" key="4">
    <source>
        <dbReference type="Proteomes" id="UP000220752"/>
    </source>
</evidence>
<accession>A0A2A6ZA09</accession>
<protein>
    <submittedName>
        <fullName evidence="3">Pheromone-binding protein</fullName>
    </submittedName>
</protein>
<organism evidence="3 4">
    <name type="scientific">Faecalibacterium langellae</name>
    <dbReference type="NCBI Taxonomy" id="3435293"/>
    <lineage>
        <taxon>Bacteria</taxon>
        <taxon>Bacillati</taxon>
        <taxon>Bacillota</taxon>
        <taxon>Clostridia</taxon>
        <taxon>Eubacteriales</taxon>
        <taxon>Oscillospiraceae</taxon>
        <taxon>Faecalibacterium</taxon>
    </lineage>
</organism>
<feature type="signal peptide" evidence="1">
    <location>
        <begin position="1"/>
        <end position="28"/>
    </location>
</feature>
<sequence>MKQFFRITAAVLAAAFLLALTGCGSSSSAPSFTWFVDTIPANLDPQVASAAPDVIACENLYSGLVRKKADGEIVPDLSESWTISSDGKTYTFQIKDGLTYKAVKGASTDHTITAEDFVFAFRRIFQPQTNSPYAVEFAALENSAAVLAGTADASTLGVSAAGPLTLVFRLSEKDDNFLAKLTLPGAMPCDEAFFESTRGTYGLTAKTTLSSGSFYLYNWTASGLFLRRDVSSPMIGSLRLVQNTGSTGKSAAQLIADEKCSAALDDTGEDTSLQSVAYSDTTWALLFNSAEGSVFSDQELRQALAGIARENVDVPSSGLYTAAEGLVPTGLSVDGIDYRKSARNPLPTITDPRTLYLNARQGMASSDFSGVTILLPKEAGLTELAEQINGAWQKDCSLFFSVEEVPQEEFDKRLAAGSYTIALAPIRTEGGSVYQMLQQFTAEGGGLTGWSDPIYSQRLAESAQQTGSARCALLADCERQLLEGCAVVPLLGQNRRLLVADGITGLVFDPFTPVLDLTDAQKN</sequence>
<name>A0A2A6ZA09_9FIRM</name>
<dbReference type="EMBL" id="NMTQ01000034">
    <property type="protein sequence ID" value="PDX58200.1"/>
    <property type="molecule type" value="Genomic_DNA"/>
</dbReference>
<dbReference type="Gene3D" id="3.10.105.10">
    <property type="entry name" value="Dipeptide-binding Protein, Domain 3"/>
    <property type="match status" value="1"/>
</dbReference>
<feature type="chain" id="PRO_5012088839" evidence="1">
    <location>
        <begin position="29"/>
        <end position="523"/>
    </location>
</feature>
<evidence type="ECO:0000259" key="2">
    <source>
        <dbReference type="Pfam" id="PF00496"/>
    </source>
</evidence>
<reference evidence="3 4" key="1">
    <citation type="journal article" date="2017" name="Front. Microbiol.">
        <title>New Insights into the Diversity of the Genus Faecalibacterium.</title>
        <authorList>
            <person name="Benevides L."/>
            <person name="Burman S."/>
            <person name="Martin R."/>
            <person name="Robert V."/>
            <person name="Thomas M."/>
            <person name="Miquel S."/>
            <person name="Chain F."/>
            <person name="Sokol H."/>
            <person name="Bermudez-Humaran L.G."/>
            <person name="Morrison M."/>
            <person name="Langella P."/>
            <person name="Azevedo V.A."/>
            <person name="Chatel J.M."/>
            <person name="Soares S."/>
        </authorList>
    </citation>
    <scope>NUCLEOTIDE SEQUENCE [LARGE SCALE GENOMIC DNA]</scope>
    <source>
        <strain evidence="4">CNCM I-4540</strain>
    </source>
</reference>
<dbReference type="Gene3D" id="3.90.76.10">
    <property type="entry name" value="Dipeptide-binding Protein, Domain 1"/>
    <property type="match status" value="1"/>
</dbReference>
<dbReference type="AlphaFoldDB" id="A0A2A6ZA09"/>
<evidence type="ECO:0000313" key="3">
    <source>
        <dbReference type="EMBL" id="PDX58200.1"/>
    </source>
</evidence>